<evidence type="ECO:0000313" key="10">
    <source>
        <dbReference type="Proteomes" id="UP001595607"/>
    </source>
</evidence>
<protein>
    <recommendedName>
        <fullName evidence="4">GDP-mannose pyrophosphatase</fullName>
    </recommendedName>
    <alternativeName>
        <fullName evidence="6">GDP-mannose hydrolase</fullName>
    </alternativeName>
    <alternativeName>
        <fullName evidence="7">GDPMK</fullName>
    </alternativeName>
</protein>
<dbReference type="RefSeq" id="WP_189575379.1">
    <property type="nucleotide sequence ID" value="NZ_BMXU01000002.1"/>
</dbReference>
<dbReference type="CDD" id="cd24161">
    <property type="entry name" value="NUDIX_ADPRase_Ndx2"/>
    <property type="match status" value="1"/>
</dbReference>
<keyword evidence="10" id="KW-1185">Reference proteome</keyword>
<dbReference type="PANTHER" id="PTHR11839">
    <property type="entry name" value="UDP/ADP-SUGAR PYROPHOSPHATASE"/>
    <property type="match status" value="1"/>
</dbReference>
<dbReference type="Gene3D" id="3.90.79.10">
    <property type="entry name" value="Nucleoside Triphosphate Pyrophosphohydrolase"/>
    <property type="match status" value="1"/>
</dbReference>
<dbReference type="InterPro" id="IPR000086">
    <property type="entry name" value="NUDIX_hydrolase_dom"/>
</dbReference>
<evidence type="ECO:0000256" key="5">
    <source>
        <dbReference type="ARBA" id="ARBA00022801"/>
    </source>
</evidence>
<sequence>MKKHGPWRIRSETEAYDNPWIQVTHHEVERPDGSGGIYGLVSYKNLAIGILPLFADGTVPLVGQFRFPLGRMTWELPEGGGPRGLPPIDSARRELREETGCTAAHWHEYGQADLSNSVSDERAHLFLAWDLTQGEAAPEPDEVFQYKRVTFADLLADIHAGRVDDALTQLLCLTAVTKALSGELPEEPRALILDQLGQVRAGDD</sequence>
<dbReference type="Pfam" id="PF00293">
    <property type="entry name" value="NUDIX"/>
    <property type="match status" value="1"/>
</dbReference>
<evidence type="ECO:0000256" key="7">
    <source>
        <dbReference type="ARBA" id="ARBA00032272"/>
    </source>
</evidence>
<dbReference type="Proteomes" id="UP001595607">
    <property type="component" value="Unassembled WGS sequence"/>
</dbReference>
<comment type="similarity">
    <text evidence="3">Belongs to the Nudix hydrolase family. NudK subfamily.</text>
</comment>
<evidence type="ECO:0000256" key="3">
    <source>
        <dbReference type="ARBA" id="ARBA00007275"/>
    </source>
</evidence>
<organism evidence="9 10">
    <name type="scientific">Parvularcula lutaonensis</name>
    <dbReference type="NCBI Taxonomy" id="491923"/>
    <lineage>
        <taxon>Bacteria</taxon>
        <taxon>Pseudomonadati</taxon>
        <taxon>Pseudomonadota</taxon>
        <taxon>Alphaproteobacteria</taxon>
        <taxon>Parvularculales</taxon>
        <taxon>Parvularculaceae</taxon>
        <taxon>Parvularcula</taxon>
    </lineage>
</organism>
<evidence type="ECO:0000256" key="4">
    <source>
        <dbReference type="ARBA" id="ARBA00016377"/>
    </source>
</evidence>
<evidence type="ECO:0000313" key="9">
    <source>
        <dbReference type="EMBL" id="MFC3303128.1"/>
    </source>
</evidence>
<keyword evidence="5" id="KW-0378">Hydrolase</keyword>
<reference evidence="10" key="1">
    <citation type="journal article" date="2019" name="Int. J. Syst. Evol. Microbiol.">
        <title>The Global Catalogue of Microorganisms (GCM) 10K type strain sequencing project: providing services to taxonomists for standard genome sequencing and annotation.</title>
        <authorList>
            <consortium name="The Broad Institute Genomics Platform"/>
            <consortium name="The Broad Institute Genome Sequencing Center for Infectious Disease"/>
            <person name="Wu L."/>
            <person name="Ma J."/>
        </authorList>
    </citation>
    <scope>NUCLEOTIDE SEQUENCE [LARGE SCALE GENOMIC DNA]</scope>
    <source>
        <strain evidence="10">KCTC 22245</strain>
    </source>
</reference>
<comment type="catalytic activity">
    <reaction evidence="1">
        <text>GDP-alpha-D-mannose + H2O = alpha-D-mannose 1-phosphate + GMP + 2 H(+)</text>
        <dbReference type="Rhea" id="RHEA:27978"/>
        <dbReference type="ChEBI" id="CHEBI:15377"/>
        <dbReference type="ChEBI" id="CHEBI:15378"/>
        <dbReference type="ChEBI" id="CHEBI:57527"/>
        <dbReference type="ChEBI" id="CHEBI:58115"/>
        <dbReference type="ChEBI" id="CHEBI:58409"/>
    </reaction>
</comment>
<evidence type="ECO:0000259" key="8">
    <source>
        <dbReference type="PROSITE" id="PS51462"/>
    </source>
</evidence>
<dbReference type="PANTHER" id="PTHR11839:SF18">
    <property type="entry name" value="NUDIX HYDROLASE DOMAIN-CONTAINING PROTEIN"/>
    <property type="match status" value="1"/>
</dbReference>
<dbReference type="EMBL" id="JBHRVA010000003">
    <property type="protein sequence ID" value="MFC3303128.1"/>
    <property type="molecule type" value="Genomic_DNA"/>
</dbReference>
<dbReference type="PROSITE" id="PS51462">
    <property type="entry name" value="NUDIX"/>
    <property type="match status" value="1"/>
</dbReference>
<comment type="caution">
    <text evidence="9">The sequence shown here is derived from an EMBL/GenBank/DDBJ whole genome shotgun (WGS) entry which is preliminary data.</text>
</comment>
<dbReference type="SUPFAM" id="SSF55811">
    <property type="entry name" value="Nudix"/>
    <property type="match status" value="1"/>
</dbReference>
<comment type="cofactor">
    <cofactor evidence="2">
        <name>Mg(2+)</name>
        <dbReference type="ChEBI" id="CHEBI:18420"/>
    </cofactor>
</comment>
<evidence type="ECO:0000256" key="1">
    <source>
        <dbReference type="ARBA" id="ARBA00000847"/>
    </source>
</evidence>
<accession>A0ABV7MDJ8</accession>
<evidence type="ECO:0000256" key="2">
    <source>
        <dbReference type="ARBA" id="ARBA00001946"/>
    </source>
</evidence>
<evidence type="ECO:0000256" key="6">
    <source>
        <dbReference type="ARBA" id="ARBA00032162"/>
    </source>
</evidence>
<feature type="domain" description="Nudix hydrolase" evidence="8">
    <location>
        <begin position="43"/>
        <end position="171"/>
    </location>
</feature>
<name>A0ABV7MDJ8_9PROT</name>
<proteinExistence type="inferred from homology"/>
<dbReference type="InterPro" id="IPR015797">
    <property type="entry name" value="NUDIX_hydrolase-like_dom_sf"/>
</dbReference>
<gene>
    <name evidence="9" type="ORF">ACFONP_10335</name>
</gene>